<sequence length="173" mass="18963">MMNKMITASNFVFILMLILLLLNGCATQPYGNFIQNPSLVTSKAMADEVTAQIVRLYPAANTQFNLRHTVNDPFGHALIENLRLEGFAVQERIDSDNSLFVSKILTGGSIPDIAINHEADGASQSTGLALSYIIDQSGDLYHVNITIDDTRLSRAFVAQADSVHPAGLWVRKE</sequence>
<dbReference type="RefSeq" id="WP_256216557.1">
    <property type="nucleotide sequence ID" value="NZ_FOFX01000083.1"/>
</dbReference>
<dbReference type="InterPro" id="IPR010837">
    <property type="entry name" value="Conjugal_tfr_TrbH"/>
</dbReference>
<organism evidence="2 3">
    <name type="scientific">Nitrosomonas ureae</name>
    <dbReference type="NCBI Taxonomy" id="44577"/>
    <lineage>
        <taxon>Bacteria</taxon>
        <taxon>Pseudomonadati</taxon>
        <taxon>Pseudomonadota</taxon>
        <taxon>Betaproteobacteria</taxon>
        <taxon>Nitrosomonadales</taxon>
        <taxon>Nitrosomonadaceae</taxon>
        <taxon>Nitrosomonas</taxon>
    </lineage>
</organism>
<dbReference type="AlphaFoldDB" id="A0A1H9H0B1"/>
<evidence type="ECO:0000313" key="3">
    <source>
        <dbReference type="Proteomes" id="UP000181998"/>
    </source>
</evidence>
<evidence type="ECO:0000313" key="1">
    <source>
        <dbReference type="EMBL" id="PTQ80603.1"/>
    </source>
</evidence>
<evidence type="ECO:0000313" key="4">
    <source>
        <dbReference type="Proteomes" id="UP000244110"/>
    </source>
</evidence>
<dbReference type="EMBL" id="FOFX01000083">
    <property type="protein sequence ID" value="SEQ55759.1"/>
    <property type="molecule type" value="Genomic_DNA"/>
</dbReference>
<accession>A0A1H9H0B1</accession>
<evidence type="ECO:0000313" key="2">
    <source>
        <dbReference type="EMBL" id="SEQ55759.1"/>
    </source>
</evidence>
<dbReference type="EMBL" id="QAOL01000037">
    <property type="protein sequence ID" value="PTQ80603.1"/>
    <property type="molecule type" value="Genomic_DNA"/>
</dbReference>
<name>A0A1H9H0B1_9PROT</name>
<dbReference type="Pfam" id="PF07283">
    <property type="entry name" value="TrbH"/>
    <property type="match status" value="1"/>
</dbReference>
<reference evidence="2" key="1">
    <citation type="submission" date="2016-10" db="EMBL/GenBank/DDBJ databases">
        <authorList>
            <person name="de Groot N.N."/>
        </authorList>
    </citation>
    <scope>NUCLEOTIDE SEQUENCE [LARGE SCALE GENOMIC DNA]</scope>
    <source>
        <strain evidence="2">Nm9</strain>
    </source>
</reference>
<dbReference type="Proteomes" id="UP000181998">
    <property type="component" value="Unassembled WGS sequence"/>
</dbReference>
<proteinExistence type="predicted"/>
<dbReference type="Proteomes" id="UP000244110">
    <property type="component" value="Unassembled WGS sequence"/>
</dbReference>
<gene>
    <name evidence="1" type="ORF">C8R28_103717</name>
    <name evidence="2" type="ORF">SAMN05421510_10837</name>
</gene>
<reference evidence="1 4" key="3">
    <citation type="submission" date="2018-04" db="EMBL/GenBank/DDBJ databases">
        <title>Active sludge and wastewater microbial communities from Klosterneuburg, Austria.</title>
        <authorList>
            <person name="Wagner M."/>
        </authorList>
    </citation>
    <scope>NUCLEOTIDE SEQUENCE [LARGE SCALE GENOMIC DNA]</scope>
    <source>
        <strain evidence="1 4">Nm4</strain>
    </source>
</reference>
<reference evidence="3" key="2">
    <citation type="submission" date="2016-10" db="EMBL/GenBank/DDBJ databases">
        <authorList>
            <person name="Varghese N."/>
            <person name="Submissions S."/>
        </authorList>
    </citation>
    <scope>NUCLEOTIDE SEQUENCE [LARGE SCALE GENOMIC DNA]</scope>
    <source>
        <strain evidence="3">Nm9</strain>
    </source>
</reference>
<protein>
    <submittedName>
        <fullName evidence="2">Conjugal transfer protein TrbH</fullName>
    </submittedName>
    <submittedName>
        <fullName evidence="1">Conjugative transfer protein TrbH</fullName>
    </submittedName>
</protein>